<feature type="compositionally biased region" description="Polar residues" evidence="1">
    <location>
        <begin position="145"/>
        <end position="161"/>
    </location>
</feature>
<dbReference type="EMBL" id="FO082269">
    <property type="protein sequence ID" value="CCO18375.1"/>
    <property type="molecule type" value="Genomic_DNA"/>
</dbReference>
<accession>K8F0S7</accession>
<proteinExistence type="predicted"/>
<dbReference type="Gene3D" id="1.10.8.270">
    <property type="entry name" value="putative rabgap domain of human tbc1 domain family member 14 like domains"/>
    <property type="match status" value="1"/>
</dbReference>
<feature type="compositionally biased region" description="Polar residues" evidence="1">
    <location>
        <begin position="465"/>
        <end position="474"/>
    </location>
</feature>
<dbReference type="AlphaFoldDB" id="K8F0S7"/>
<sequence length="992" mass="112289">MTISMTNADQNRDDKVSRGNNNITPIKIRKVIPKTEDRRDKTTSPGNHHHQRSEEEDQEDSSPQSRSRSMTEDDDQVLLNSRGQSPRRNLQFTTATSNNSREGSSVASSEEDLQVANGERIRGESSSSGNKNENDSDENPEERTNIINNGGESKQQNQGIKSNVVQRMGRCSSTSSMISSTAKTDEYGFQTKPCTVARLDGYCYGFPVDERKEKAYSKARKQLMKQKDRASESYARYSKARKVWKEAKRTSGSSGSSVTNVTNSAINEALNQCQREVARNGLPEKKRAKAWLDALSVKSKRDNCEKTYEEYSQLSERERFDRERASVRVDLINVFPDHPRYSLGAIDSMKERKEEGEEEEEEGGEEDQKIQHELVTESLDRLRSSSARGQSSMTSSGNESSSGGEMYSNSASPRFSQHQNHIQAMNSFGETFVGSPPRSPHGLRGFKKEDDEEGVFVFEGDALKRTTSSESDGTSNDRDDTADTTKEEPQNAIMQLLTGSFFEKLNMFPARVSSIKEEEGREGKKKANNNNNDDDDEDEEEDDEDQFRLPENYMDSTSLQYFGKMERVLMAFSARSPRDLEKSHVVAAAMSLLVFKGNEENAFWTLVCLAEDVNLFLDEAEVTTETIVLEERTRHNSSLERVHTNLVGKIFTRIGAGFFPPNVVLRILDAIILSPPPLSSRLLHHIAYEFLFHHGEKLKDEERTLEIATEAFDCDELIINGMKMMSATETMKSNLSLRILARQRVERSSGGFCGPDKGWSVSLVSAKRMKDGDVSSKKKKMFVPTSGWSSDEDEAIMKATRSCDFFGHFSPLRNRRKSQDDFLREEEKKQQSRSVQEVVNEINESGSELERKKSEDPLMMTLSPVKTIPSQDTLNESADIMRYKFVIRGPNDVTCTMYRNRADLVRLHEILCERKITAQLSMLRLPKSFTNKLTAGITKTGFNESQEYFVRLSKAGVPGLQKVFEEFFELDSPDLNEYCYESDDTQGSFDDY</sequence>
<feature type="compositionally biased region" description="Low complexity" evidence="1">
    <location>
        <begin position="391"/>
        <end position="412"/>
    </location>
</feature>
<name>K8F0S7_9CHLO</name>
<dbReference type="KEGG" id="bpg:Bathy10g00730"/>
<feature type="compositionally biased region" description="Acidic residues" evidence="1">
    <location>
        <begin position="532"/>
        <end position="545"/>
    </location>
</feature>
<feature type="compositionally biased region" description="Polar residues" evidence="1">
    <location>
        <begin position="413"/>
        <end position="429"/>
    </location>
</feature>
<feature type="compositionally biased region" description="Polar residues" evidence="1">
    <location>
        <begin position="78"/>
        <end position="108"/>
    </location>
</feature>
<organism evidence="2 3">
    <name type="scientific">Bathycoccus prasinos</name>
    <dbReference type="NCBI Taxonomy" id="41875"/>
    <lineage>
        <taxon>Eukaryota</taxon>
        <taxon>Viridiplantae</taxon>
        <taxon>Chlorophyta</taxon>
        <taxon>Mamiellophyceae</taxon>
        <taxon>Mamiellales</taxon>
        <taxon>Bathycoccaceae</taxon>
        <taxon>Bathycoccus</taxon>
    </lineage>
</organism>
<gene>
    <name evidence="2" type="ordered locus">Bathy10g00730</name>
</gene>
<dbReference type="GeneID" id="19013150"/>
<dbReference type="Proteomes" id="UP000198341">
    <property type="component" value="Chromosome 10"/>
</dbReference>
<feature type="compositionally biased region" description="Basic and acidic residues" evidence="1">
    <location>
        <begin position="475"/>
        <end position="489"/>
    </location>
</feature>
<feature type="compositionally biased region" description="Acidic residues" evidence="1">
    <location>
        <begin position="356"/>
        <end position="365"/>
    </location>
</feature>
<feature type="region of interest" description="Disordered" evidence="1">
    <location>
        <begin position="514"/>
        <end position="550"/>
    </location>
</feature>
<evidence type="ECO:0000256" key="1">
    <source>
        <dbReference type="SAM" id="MobiDB-lite"/>
    </source>
</evidence>
<feature type="region of interest" description="Disordered" evidence="1">
    <location>
        <begin position="1"/>
        <end position="161"/>
    </location>
</feature>
<protein>
    <recommendedName>
        <fullName evidence="4">Rab-GAP TBC domain-containing protein</fullName>
    </recommendedName>
</protein>
<evidence type="ECO:0008006" key="4">
    <source>
        <dbReference type="Google" id="ProtNLM"/>
    </source>
</evidence>
<feature type="compositionally biased region" description="Basic and acidic residues" evidence="1">
    <location>
        <begin position="366"/>
        <end position="383"/>
    </location>
</feature>
<feature type="compositionally biased region" description="Basic and acidic residues" evidence="1">
    <location>
        <begin position="33"/>
        <end position="42"/>
    </location>
</feature>
<dbReference type="RefSeq" id="XP_007510842.1">
    <property type="nucleotide sequence ID" value="XM_007510780.1"/>
</dbReference>
<evidence type="ECO:0000313" key="3">
    <source>
        <dbReference type="Proteomes" id="UP000198341"/>
    </source>
</evidence>
<reference evidence="2 3" key="1">
    <citation type="submission" date="2011-10" db="EMBL/GenBank/DDBJ databases">
        <authorList>
            <person name="Genoscope - CEA"/>
        </authorList>
    </citation>
    <scope>NUCLEOTIDE SEQUENCE [LARGE SCALE GENOMIC DNA]</scope>
    <source>
        <strain evidence="2 3">RCC 1105</strain>
    </source>
</reference>
<keyword evidence="3" id="KW-1185">Reference proteome</keyword>
<feature type="region of interest" description="Disordered" evidence="1">
    <location>
        <begin position="340"/>
        <end position="490"/>
    </location>
</feature>
<evidence type="ECO:0000313" key="2">
    <source>
        <dbReference type="EMBL" id="CCO18375.1"/>
    </source>
</evidence>